<dbReference type="EC" id="3.6.1.1" evidence="2"/>
<dbReference type="PROSITE" id="PS00387">
    <property type="entry name" value="PPASE"/>
    <property type="match status" value="1"/>
</dbReference>
<dbReference type="KEGG" id="fmr:Fuma_04733"/>
<proteinExistence type="predicted"/>
<dbReference type="Proteomes" id="UP000187735">
    <property type="component" value="Chromosome"/>
</dbReference>
<dbReference type="STRING" id="1891926.Fuma_04733"/>
<gene>
    <name evidence="6" type="primary">ppa</name>
    <name evidence="6" type="ORF">Fuma_04733</name>
</gene>
<evidence type="ECO:0000313" key="6">
    <source>
        <dbReference type="EMBL" id="APZ95079.1"/>
    </source>
</evidence>
<dbReference type="CDD" id="cd00412">
    <property type="entry name" value="pyrophosphatase"/>
    <property type="match status" value="1"/>
</dbReference>
<dbReference type="GO" id="GO:0005737">
    <property type="term" value="C:cytoplasm"/>
    <property type="evidence" value="ECO:0007669"/>
    <property type="project" value="InterPro"/>
</dbReference>
<protein>
    <recommendedName>
        <fullName evidence="2">inorganic diphosphatase</fullName>
        <ecNumber evidence="2">3.6.1.1</ecNumber>
    </recommendedName>
</protein>
<dbReference type="Pfam" id="PF00719">
    <property type="entry name" value="Pyrophosphatase"/>
    <property type="match status" value="1"/>
</dbReference>
<reference evidence="6 7" key="1">
    <citation type="journal article" date="2016" name="Front. Microbiol.">
        <title>Fuerstia marisgermanicae gen. nov., sp. nov., an Unusual Member of the Phylum Planctomycetes from the German Wadden Sea.</title>
        <authorList>
            <person name="Kohn T."/>
            <person name="Heuer A."/>
            <person name="Jogler M."/>
            <person name="Vollmers J."/>
            <person name="Boedeker C."/>
            <person name="Bunk B."/>
            <person name="Rast P."/>
            <person name="Borchert D."/>
            <person name="Glockner I."/>
            <person name="Freese H.M."/>
            <person name="Klenk H.P."/>
            <person name="Overmann J."/>
            <person name="Kaster A.K."/>
            <person name="Rohde M."/>
            <person name="Wiegand S."/>
            <person name="Jogler C."/>
        </authorList>
    </citation>
    <scope>NUCLEOTIDE SEQUENCE [LARGE SCALE GENOMIC DNA]</scope>
    <source>
        <strain evidence="6 7">NH11</strain>
    </source>
</reference>
<sequence length="239" mass="26762">MGIAAILNCLESGIAFLGAKISSRRFSGHNRQTTMKFPQPFYKWRPHPWHGLEVGPDPPRMVHAFIEISPFDLVKYEVDKVTGYLRVDRPQRTSSQPPALYGFIPRTYCGKRVAAMMPRAKRGDGDPLDICVLSERPITKSEIIINVRVIGGLPMVDDGEADDKIIGVLASDTIWSHVEDIDELPQAIVQRLRHYFTTYKVMPGDTSQTVSIDGIYDRAHAEKVIQAAMADYSDEFGEG</sequence>
<dbReference type="GO" id="GO:0000287">
    <property type="term" value="F:magnesium ion binding"/>
    <property type="evidence" value="ECO:0007669"/>
    <property type="project" value="InterPro"/>
</dbReference>
<accession>A0A1P8WM01</accession>
<dbReference type="EMBL" id="CP017641">
    <property type="protein sequence ID" value="APZ95079.1"/>
    <property type="molecule type" value="Genomic_DNA"/>
</dbReference>
<evidence type="ECO:0000256" key="1">
    <source>
        <dbReference type="ARBA" id="ARBA00001946"/>
    </source>
</evidence>
<name>A0A1P8WM01_9PLAN</name>
<dbReference type="GO" id="GO:0006796">
    <property type="term" value="P:phosphate-containing compound metabolic process"/>
    <property type="evidence" value="ECO:0007669"/>
    <property type="project" value="InterPro"/>
</dbReference>
<evidence type="ECO:0000256" key="3">
    <source>
        <dbReference type="ARBA" id="ARBA00022723"/>
    </source>
</evidence>
<keyword evidence="3" id="KW-0479">Metal-binding</keyword>
<comment type="cofactor">
    <cofactor evidence="1">
        <name>Mg(2+)</name>
        <dbReference type="ChEBI" id="CHEBI:18420"/>
    </cofactor>
</comment>
<evidence type="ECO:0000313" key="7">
    <source>
        <dbReference type="Proteomes" id="UP000187735"/>
    </source>
</evidence>
<dbReference type="GO" id="GO:0004427">
    <property type="term" value="F:inorganic diphosphate phosphatase activity"/>
    <property type="evidence" value="ECO:0007669"/>
    <property type="project" value="UniProtKB-EC"/>
</dbReference>
<dbReference type="NCBIfam" id="NF001886">
    <property type="entry name" value="PRK00642.1"/>
    <property type="match status" value="1"/>
</dbReference>
<dbReference type="Gene3D" id="3.90.80.10">
    <property type="entry name" value="Inorganic pyrophosphatase"/>
    <property type="match status" value="1"/>
</dbReference>
<organism evidence="6 7">
    <name type="scientific">Fuerstiella marisgermanici</name>
    <dbReference type="NCBI Taxonomy" id="1891926"/>
    <lineage>
        <taxon>Bacteria</taxon>
        <taxon>Pseudomonadati</taxon>
        <taxon>Planctomycetota</taxon>
        <taxon>Planctomycetia</taxon>
        <taxon>Planctomycetales</taxon>
        <taxon>Planctomycetaceae</taxon>
        <taxon>Fuerstiella</taxon>
    </lineage>
</organism>
<evidence type="ECO:0000256" key="5">
    <source>
        <dbReference type="ARBA" id="ARBA00022842"/>
    </source>
</evidence>
<dbReference type="AlphaFoldDB" id="A0A1P8WM01"/>
<dbReference type="InterPro" id="IPR036649">
    <property type="entry name" value="Pyrophosphatase_sf"/>
</dbReference>
<evidence type="ECO:0000256" key="4">
    <source>
        <dbReference type="ARBA" id="ARBA00022801"/>
    </source>
</evidence>
<dbReference type="InterPro" id="IPR008162">
    <property type="entry name" value="Pyrophosphatase"/>
</dbReference>
<dbReference type="SUPFAM" id="SSF50324">
    <property type="entry name" value="Inorganic pyrophosphatase"/>
    <property type="match status" value="1"/>
</dbReference>
<keyword evidence="4 6" id="KW-0378">Hydrolase</keyword>
<keyword evidence="7" id="KW-1185">Reference proteome</keyword>
<dbReference type="PANTHER" id="PTHR10286">
    <property type="entry name" value="INORGANIC PYROPHOSPHATASE"/>
    <property type="match status" value="1"/>
</dbReference>
<evidence type="ECO:0000256" key="2">
    <source>
        <dbReference type="ARBA" id="ARBA00012146"/>
    </source>
</evidence>
<keyword evidence="5" id="KW-0460">Magnesium</keyword>